<dbReference type="Gene3D" id="2.60.40.1740">
    <property type="entry name" value="hypothetical protein (bacova_03559)"/>
    <property type="match status" value="1"/>
</dbReference>
<evidence type="ECO:0000259" key="1">
    <source>
        <dbReference type="Pfam" id="PF08522"/>
    </source>
</evidence>
<gene>
    <name evidence="2" type="ORF">BatF92_19990</name>
</gene>
<sequence length="396" mass="42974">MIVMKYLVNLKLASALVGGVLISMLCGCDDADYKVIDNAVYLSEAYSNPGLSKKISIDTESSIAVTATVRATQTVAQDTKATLGVDEQALDTYNKKNGTNYILLPTDKYSFLVKEVTIQAGKVSAGVASITIQPMTQEMLDSGNKYALPISIMHTDGNLLESMQNMIYLMDPVIITSVPVLTGSTPAKLNMTKDYNVTQWSVEFRVNMSILGTEVGEYNNQALFSANPSSGKAEDGEIYIRFGDAPIAGNILQVKTQGTQINCPTPFNAKQWYHLAFVCNGPTLTIYVDGKVEATLDLPNKPLSLDRNNFGICGGGSYLVADVMMSELRFWTTAISQSQIQNNMYTINPQTEGLEGYWKLNEGDGSTFNDATGHGNTGVATNGVVRWEHGIRSDGK</sequence>
<name>A0A679HIP3_BACT4</name>
<protein>
    <recommendedName>
        <fullName evidence="1">BT-3987-like N-terminal domain-containing protein</fullName>
    </recommendedName>
</protein>
<dbReference type="PROSITE" id="PS51257">
    <property type="entry name" value="PROKAR_LIPOPROTEIN"/>
    <property type="match status" value="1"/>
</dbReference>
<dbReference type="Pfam" id="PF13385">
    <property type="entry name" value="Laminin_G_3"/>
    <property type="match status" value="1"/>
</dbReference>
<dbReference type="Proteomes" id="UP000500882">
    <property type="component" value="Chromosome"/>
</dbReference>
<evidence type="ECO:0000313" key="3">
    <source>
        <dbReference type="Proteomes" id="UP000500882"/>
    </source>
</evidence>
<dbReference type="AlphaFoldDB" id="A0A679HIP3"/>
<dbReference type="InterPro" id="IPR013728">
    <property type="entry name" value="BT_3987-like_N"/>
</dbReference>
<dbReference type="SUPFAM" id="SSF49899">
    <property type="entry name" value="Concanavalin A-like lectins/glucanases"/>
    <property type="match status" value="1"/>
</dbReference>
<feature type="domain" description="BT-3987-like N-terminal" evidence="1">
    <location>
        <begin position="37"/>
        <end position="158"/>
    </location>
</feature>
<proteinExistence type="predicted"/>
<organism evidence="2 3">
    <name type="scientific">Bacteroides thetaiotaomicron</name>
    <dbReference type="NCBI Taxonomy" id="818"/>
    <lineage>
        <taxon>Bacteria</taxon>
        <taxon>Pseudomonadati</taxon>
        <taxon>Bacteroidota</taxon>
        <taxon>Bacteroidia</taxon>
        <taxon>Bacteroidales</taxon>
        <taxon>Bacteroidaceae</taxon>
        <taxon>Bacteroides</taxon>
    </lineage>
</organism>
<reference evidence="2 3" key="1">
    <citation type="submission" date="2020-02" db="EMBL/GenBank/DDBJ databases">
        <title>Whole-genome sequencing and comparative analysis of the genomes of Bacteroides thetaiotaomicron and Escherichia coli isolated from a healthy resident in Vietnam.</title>
        <authorList>
            <person name="Mohsin M."/>
            <person name="Tanaka K."/>
            <person name="Kawahara R."/>
            <person name="Kondo S."/>
            <person name="Noguchi H."/>
            <person name="Motooka D."/>
            <person name="Nakamura S."/>
            <person name="Khong D.T."/>
            <person name="Nguyen T.N."/>
            <person name="Tran H.T."/>
            <person name="Yamamoto Y."/>
        </authorList>
    </citation>
    <scope>NUCLEOTIDE SEQUENCE [LARGE SCALE GENOMIC DNA]</scope>
    <source>
        <strain evidence="2 3">F9-2</strain>
    </source>
</reference>
<dbReference type="Pfam" id="PF08522">
    <property type="entry name" value="BT_3987-like_N"/>
    <property type="match status" value="1"/>
</dbReference>
<dbReference type="GO" id="GO:0005975">
    <property type="term" value="P:carbohydrate metabolic process"/>
    <property type="evidence" value="ECO:0007669"/>
    <property type="project" value="UniProtKB-ARBA"/>
</dbReference>
<dbReference type="GO" id="GO:0004553">
    <property type="term" value="F:hydrolase activity, hydrolyzing O-glycosyl compounds"/>
    <property type="evidence" value="ECO:0007669"/>
    <property type="project" value="UniProtKB-ARBA"/>
</dbReference>
<accession>A0A679HIP3</accession>
<dbReference type="EMBL" id="AP022660">
    <property type="protein sequence ID" value="BCA50057.1"/>
    <property type="molecule type" value="Genomic_DNA"/>
</dbReference>
<dbReference type="InterPro" id="IPR013320">
    <property type="entry name" value="ConA-like_dom_sf"/>
</dbReference>
<evidence type="ECO:0000313" key="2">
    <source>
        <dbReference type="EMBL" id="BCA50057.1"/>
    </source>
</evidence>
<dbReference type="Gene3D" id="2.60.120.200">
    <property type="match status" value="1"/>
</dbReference>